<dbReference type="EMBL" id="BKCJ010256672">
    <property type="protein sequence ID" value="GEZ24643.1"/>
    <property type="molecule type" value="Genomic_DNA"/>
</dbReference>
<feature type="region of interest" description="Disordered" evidence="1">
    <location>
        <begin position="1"/>
        <end position="26"/>
    </location>
</feature>
<keyword evidence="2" id="KW-0808">Transferase</keyword>
<dbReference type="PANTHER" id="PTHR27003">
    <property type="entry name" value="OS07G0166700 PROTEIN"/>
    <property type="match status" value="1"/>
</dbReference>
<dbReference type="InterPro" id="IPR045272">
    <property type="entry name" value="ANXUR1/2-like"/>
</dbReference>
<keyword evidence="2" id="KW-0418">Kinase</keyword>
<evidence type="ECO:0000313" key="2">
    <source>
        <dbReference type="EMBL" id="GEZ24643.1"/>
    </source>
</evidence>
<gene>
    <name evidence="2" type="ORF">Tci_496616</name>
</gene>
<dbReference type="GO" id="GO:0004714">
    <property type="term" value="F:transmembrane receptor protein tyrosine kinase activity"/>
    <property type="evidence" value="ECO:0007669"/>
    <property type="project" value="InterPro"/>
</dbReference>
<sequence>MSVYDTDIEEVNKEEEDGDKGEGLPFVTRRHFNDETLKEMVDPKMLESDESMIMLHGGLNQESLDTFLEIAYQCLKDTQAKRPTMEVVIKELEKAI</sequence>
<dbReference type="Gene3D" id="1.10.510.10">
    <property type="entry name" value="Transferase(Phosphotransferase) domain 1"/>
    <property type="match status" value="1"/>
</dbReference>
<evidence type="ECO:0000256" key="1">
    <source>
        <dbReference type="SAM" id="MobiDB-lite"/>
    </source>
</evidence>
<proteinExistence type="predicted"/>
<comment type="caution">
    <text evidence="2">The sequence shown here is derived from an EMBL/GenBank/DDBJ whole genome shotgun (WGS) entry which is preliminary data.</text>
</comment>
<dbReference type="AlphaFoldDB" id="A0A699I7X3"/>
<accession>A0A699I7X3</accession>
<reference evidence="2" key="1">
    <citation type="journal article" date="2019" name="Sci. Rep.">
        <title>Draft genome of Tanacetum cinerariifolium, the natural source of mosquito coil.</title>
        <authorList>
            <person name="Yamashiro T."/>
            <person name="Shiraishi A."/>
            <person name="Satake H."/>
            <person name="Nakayama K."/>
        </authorList>
    </citation>
    <scope>NUCLEOTIDE SEQUENCE</scope>
</reference>
<dbReference type="PANTHER" id="PTHR27003:SF471">
    <property type="entry name" value="VASCULAR ENDOTHELIAL GROWTH FACTOR RECEPTOR 2 (VEGFR2)-RELATED"/>
    <property type="match status" value="1"/>
</dbReference>
<feature type="compositionally biased region" description="Acidic residues" evidence="1">
    <location>
        <begin position="1"/>
        <end position="19"/>
    </location>
</feature>
<dbReference type="GO" id="GO:0005886">
    <property type="term" value="C:plasma membrane"/>
    <property type="evidence" value="ECO:0007669"/>
    <property type="project" value="TreeGrafter"/>
</dbReference>
<name>A0A699I7X3_TANCI</name>
<protein>
    <submittedName>
        <fullName evidence="2">Kinase-like domain, phloem protein 2-like protein</fullName>
    </submittedName>
</protein>
<dbReference type="GO" id="GO:0009506">
    <property type="term" value="C:plasmodesma"/>
    <property type="evidence" value="ECO:0007669"/>
    <property type="project" value="TreeGrafter"/>
</dbReference>
<organism evidence="2">
    <name type="scientific">Tanacetum cinerariifolium</name>
    <name type="common">Dalmatian daisy</name>
    <name type="synonym">Chrysanthemum cinerariifolium</name>
    <dbReference type="NCBI Taxonomy" id="118510"/>
    <lineage>
        <taxon>Eukaryota</taxon>
        <taxon>Viridiplantae</taxon>
        <taxon>Streptophyta</taxon>
        <taxon>Embryophyta</taxon>
        <taxon>Tracheophyta</taxon>
        <taxon>Spermatophyta</taxon>
        <taxon>Magnoliopsida</taxon>
        <taxon>eudicotyledons</taxon>
        <taxon>Gunneridae</taxon>
        <taxon>Pentapetalae</taxon>
        <taxon>asterids</taxon>
        <taxon>campanulids</taxon>
        <taxon>Asterales</taxon>
        <taxon>Asteraceae</taxon>
        <taxon>Asteroideae</taxon>
        <taxon>Anthemideae</taxon>
        <taxon>Anthemidinae</taxon>
        <taxon>Tanacetum</taxon>
    </lineage>
</organism>